<keyword evidence="10" id="KW-0175">Coiled coil</keyword>
<protein>
    <submittedName>
        <fullName evidence="12">Uncharacterized protein</fullName>
    </submittedName>
</protein>
<name>A0A1D2A0N5_AUXPR</name>
<evidence type="ECO:0000256" key="10">
    <source>
        <dbReference type="SAM" id="Coils"/>
    </source>
</evidence>
<keyword evidence="4" id="KW-0138">CF(0)</keyword>
<keyword evidence="3" id="KW-0813">Transport</keyword>
<dbReference type="GO" id="GO:0015986">
    <property type="term" value="P:proton motive force-driven ATP synthesis"/>
    <property type="evidence" value="ECO:0007669"/>
    <property type="project" value="InterPro"/>
</dbReference>
<evidence type="ECO:0000256" key="2">
    <source>
        <dbReference type="ARBA" id="ARBA00006842"/>
    </source>
</evidence>
<accession>A0A1D2A0N5</accession>
<evidence type="ECO:0000256" key="11">
    <source>
        <dbReference type="SAM" id="MobiDB-lite"/>
    </source>
</evidence>
<comment type="subcellular location">
    <subcellularLocation>
        <location evidence="1">Mitochondrion inner membrane</location>
    </subcellularLocation>
</comment>
<dbReference type="Pfam" id="PF05873">
    <property type="entry name" value="Mt_ATP-synt_D"/>
    <property type="match status" value="1"/>
</dbReference>
<sequence>RTSYQPAEIHRDTGAKGRQQCRRAWSPLPTRTMLRFAVNRVATKAFPVRAMATQATTVSTADFEAVAALLDSDEGRRSLANIKSQFLESQARLAEITSEAGPKIDWAELRKNVDPALVQAHDEALKSITWPKFDNSATIEDVRKKFEAFQKEAAALSAEAEKAVADIDREVAKTERIKEKVSSMTIDEYLEEFPEAAKKIDAESVQHSLMP</sequence>
<evidence type="ECO:0000256" key="7">
    <source>
        <dbReference type="ARBA" id="ARBA00023065"/>
    </source>
</evidence>
<evidence type="ECO:0000256" key="6">
    <source>
        <dbReference type="ARBA" id="ARBA00022792"/>
    </source>
</evidence>
<evidence type="ECO:0000256" key="1">
    <source>
        <dbReference type="ARBA" id="ARBA00004273"/>
    </source>
</evidence>
<dbReference type="SUPFAM" id="SSF161065">
    <property type="entry name" value="ATP synthase D chain-like"/>
    <property type="match status" value="1"/>
</dbReference>
<dbReference type="InterPro" id="IPR008689">
    <property type="entry name" value="ATP_synth_F0_dsu_mt"/>
</dbReference>
<dbReference type="GO" id="GO:0015078">
    <property type="term" value="F:proton transmembrane transporter activity"/>
    <property type="evidence" value="ECO:0007669"/>
    <property type="project" value="InterPro"/>
</dbReference>
<dbReference type="AlphaFoldDB" id="A0A1D2A0N5"/>
<proteinExistence type="inferred from homology"/>
<keyword evidence="5" id="KW-0375">Hydrogen ion transport</keyword>
<dbReference type="Gene3D" id="6.10.280.70">
    <property type="match status" value="1"/>
</dbReference>
<evidence type="ECO:0000256" key="3">
    <source>
        <dbReference type="ARBA" id="ARBA00022448"/>
    </source>
</evidence>
<keyword evidence="6" id="KW-0999">Mitochondrion inner membrane</keyword>
<reference evidence="12" key="1">
    <citation type="submission" date="2015-08" db="EMBL/GenBank/DDBJ databases">
        <authorList>
            <person name="Babu N.S."/>
            <person name="Beckwith C.J."/>
            <person name="Beseler K.G."/>
            <person name="Brison A."/>
            <person name="Carone J.V."/>
            <person name="Caskin T.P."/>
            <person name="Diamond M."/>
            <person name="Durham M.E."/>
            <person name="Foxe J.M."/>
            <person name="Go M."/>
            <person name="Henderson B.A."/>
            <person name="Jones I.B."/>
            <person name="McGettigan J.A."/>
            <person name="Micheletti S.J."/>
            <person name="Nasrallah M.E."/>
            <person name="Ortiz D."/>
            <person name="Piller C.R."/>
            <person name="Privatt S.R."/>
            <person name="Schneider S.L."/>
            <person name="Sharp S."/>
            <person name="Smith T.C."/>
            <person name="Stanton J.D."/>
            <person name="Ullery H.E."/>
            <person name="Wilson R.J."/>
            <person name="Serrano M.G."/>
            <person name="Buck G."/>
            <person name="Lee V."/>
            <person name="Wang Y."/>
            <person name="Carvalho R."/>
            <person name="Voegtly L."/>
            <person name="Shi R."/>
            <person name="Duckworth R."/>
            <person name="Johnson A."/>
            <person name="Loviza R."/>
            <person name="Walstead R."/>
            <person name="Shah Z."/>
            <person name="Kiflezghi M."/>
            <person name="Wade K."/>
            <person name="Ball S.L."/>
            <person name="Bradley K.W."/>
            <person name="Asai D.J."/>
            <person name="Bowman C.A."/>
            <person name="Russell D.A."/>
            <person name="Pope W.H."/>
            <person name="Jacobs-Sera D."/>
            <person name="Hendrix R.W."/>
            <person name="Hatfull G.F."/>
        </authorList>
    </citation>
    <scope>NUCLEOTIDE SEQUENCE</scope>
</reference>
<evidence type="ECO:0000256" key="8">
    <source>
        <dbReference type="ARBA" id="ARBA00023128"/>
    </source>
</evidence>
<feature type="non-terminal residue" evidence="12">
    <location>
        <position position="1"/>
    </location>
</feature>
<dbReference type="GO" id="GO:0005743">
    <property type="term" value="C:mitochondrial inner membrane"/>
    <property type="evidence" value="ECO:0007669"/>
    <property type="project" value="UniProtKB-SubCell"/>
</dbReference>
<evidence type="ECO:0000256" key="4">
    <source>
        <dbReference type="ARBA" id="ARBA00022547"/>
    </source>
</evidence>
<feature type="region of interest" description="Disordered" evidence="11">
    <location>
        <begin position="1"/>
        <end position="21"/>
    </location>
</feature>
<dbReference type="PANTHER" id="PTHR12700">
    <property type="entry name" value="ATP SYNTHASE SUBUNIT D, MITOCHONDRIAL"/>
    <property type="match status" value="1"/>
</dbReference>
<evidence type="ECO:0000313" key="12">
    <source>
        <dbReference type="EMBL" id="JAT72759.1"/>
    </source>
</evidence>
<dbReference type="EMBL" id="GDKF01005863">
    <property type="protein sequence ID" value="JAT72759.1"/>
    <property type="molecule type" value="Transcribed_RNA"/>
</dbReference>
<feature type="coiled-coil region" evidence="10">
    <location>
        <begin position="139"/>
        <end position="166"/>
    </location>
</feature>
<keyword evidence="9" id="KW-0472">Membrane</keyword>
<gene>
    <name evidence="12" type="ORF">g.5673</name>
</gene>
<keyword evidence="7" id="KW-0406">Ion transport</keyword>
<evidence type="ECO:0000256" key="5">
    <source>
        <dbReference type="ARBA" id="ARBA00022781"/>
    </source>
</evidence>
<dbReference type="GO" id="GO:0045259">
    <property type="term" value="C:proton-transporting ATP synthase complex"/>
    <property type="evidence" value="ECO:0007669"/>
    <property type="project" value="UniProtKB-KW"/>
</dbReference>
<keyword evidence="8" id="KW-0496">Mitochondrion</keyword>
<organism evidence="12">
    <name type="scientific">Auxenochlorella protothecoides</name>
    <name type="common">Green microalga</name>
    <name type="synonym">Chlorella protothecoides</name>
    <dbReference type="NCBI Taxonomy" id="3075"/>
    <lineage>
        <taxon>Eukaryota</taxon>
        <taxon>Viridiplantae</taxon>
        <taxon>Chlorophyta</taxon>
        <taxon>core chlorophytes</taxon>
        <taxon>Trebouxiophyceae</taxon>
        <taxon>Chlorellales</taxon>
        <taxon>Chlorellaceae</taxon>
        <taxon>Auxenochlorella</taxon>
    </lineage>
</organism>
<evidence type="ECO:0000256" key="9">
    <source>
        <dbReference type="ARBA" id="ARBA00023136"/>
    </source>
</evidence>
<dbReference type="InterPro" id="IPR036228">
    <property type="entry name" value="ATP_synth_F0_dsu_sf_mt"/>
</dbReference>
<comment type="similarity">
    <text evidence="2">Belongs to the ATPase d subunit family.</text>
</comment>